<proteinExistence type="predicted"/>
<keyword evidence="3" id="KW-1185">Reference proteome</keyword>
<accession>A0A7T8GQ12</accession>
<sequence length="187" mass="20069">MDTQDSDPIAEVVDGLVSPPESEAKEGDQGDLSREEDESAATPMEEEEEEVVSLMETEDPVSSLASTSIPLEGLPADTLHPPSPPTPLAQQQENEYEKESESELEEGKKSSAVDEIPTEDASSVNLTQEVPSPPEEDSGIIQISSVASLTDLLSNDEDDDIVEMPQSDIGTDGRRGKENEGTLETDK</sequence>
<name>A0A7T8GQ12_CALRO</name>
<feature type="region of interest" description="Disordered" evidence="1">
    <location>
        <begin position="1"/>
        <end position="140"/>
    </location>
</feature>
<dbReference type="Proteomes" id="UP000595437">
    <property type="component" value="Chromosome 18"/>
</dbReference>
<feature type="compositionally biased region" description="Acidic residues" evidence="1">
    <location>
        <begin position="34"/>
        <end position="59"/>
    </location>
</feature>
<evidence type="ECO:0000256" key="1">
    <source>
        <dbReference type="SAM" id="MobiDB-lite"/>
    </source>
</evidence>
<protein>
    <submittedName>
        <fullName evidence="2">Uncharacterized protein</fullName>
    </submittedName>
</protein>
<feature type="compositionally biased region" description="Basic and acidic residues" evidence="1">
    <location>
        <begin position="171"/>
        <end position="187"/>
    </location>
</feature>
<organism evidence="2 3">
    <name type="scientific">Caligus rogercresseyi</name>
    <name type="common">Sea louse</name>
    <dbReference type="NCBI Taxonomy" id="217165"/>
    <lineage>
        <taxon>Eukaryota</taxon>
        <taxon>Metazoa</taxon>
        <taxon>Ecdysozoa</taxon>
        <taxon>Arthropoda</taxon>
        <taxon>Crustacea</taxon>
        <taxon>Multicrustacea</taxon>
        <taxon>Hexanauplia</taxon>
        <taxon>Copepoda</taxon>
        <taxon>Siphonostomatoida</taxon>
        <taxon>Caligidae</taxon>
        <taxon>Caligus</taxon>
    </lineage>
</organism>
<feature type="compositionally biased region" description="Basic and acidic residues" evidence="1">
    <location>
        <begin position="22"/>
        <end position="33"/>
    </location>
</feature>
<feature type="region of interest" description="Disordered" evidence="1">
    <location>
        <begin position="154"/>
        <end position="187"/>
    </location>
</feature>
<gene>
    <name evidence="2" type="ORF">FKW44_023849</name>
</gene>
<dbReference type="EMBL" id="CP045907">
    <property type="protein sequence ID" value="QQP35583.1"/>
    <property type="molecule type" value="Genomic_DNA"/>
</dbReference>
<dbReference type="AlphaFoldDB" id="A0A7T8GQ12"/>
<feature type="non-terminal residue" evidence="2">
    <location>
        <position position="187"/>
    </location>
</feature>
<reference evidence="3" key="1">
    <citation type="submission" date="2021-01" db="EMBL/GenBank/DDBJ databases">
        <title>Caligus Genome Assembly.</title>
        <authorList>
            <person name="Gallardo-Escarate C."/>
        </authorList>
    </citation>
    <scope>NUCLEOTIDE SEQUENCE [LARGE SCALE GENOMIC DNA]</scope>
</reference>
<evidence type="ECO:0000313" key="2">
    <source>
        <dbReference type="EMBL" id="QQP35583.1"/>
    </source>
</evidence>
<feature type="compositionally biased region" description="Polar residues" evidence="1">
    <location>
        <begin position="120"/>
        <end position="130"/>
    </location>
</feature>
<evidence type="ECO:0000313" key="3">
    <source>
        <dbReference type="Proteomes" id="UP000595437"/>
    </source>
</evidence>
<feature type="compositionally biased region" description="Basic and acidic residues" evidence="1">
    <location>
        <begin position="95"/>
        <end position="112"/>
    </location>
</feature>